<comment type="caution">
    <text evidence="1">The sequence shown here is derived from an EMBL/GenBank/DDBJ whole genome shotgun (WGS) entry which is preliminary data.</text>
</comment>
<organism evidence="1 2">
    <name type="scientific">Rotaria socialis</name>
    <dbReference type="NCBI Taxonomy" id="392032"/>
    <lineage>
        <taxon>Eukaryota</taxon>
        <taxon>Metazoa</taxon>
        <taxon>Spiralia</taxon>
        <taxon>Gnathifera</taxon>
        <taxon>Rotifera</taxon>
        <taxon>Eurotatoria</taxon>
        <taxon>Bdelloidea</taxon>
        <taxon>Philodinida</taxon>
        <taxon>Philodinidae</taxon>
        <taxon>Rotaria</taxon>
    </lineage>
</organism>
<proteinExistence type="predicted"/>
<sequence length="170" mass="19804">MGTDDKHWAKEVIKETKKRDDTINSRFVKKKINRFTTSITQASTNISNLQIQLTNYWTQTITKGVTSTTSAATTANPSRTREPAERLEKFILKYIQNCTQHVKRMADNRILLARVEMEEYNALELFKQIASPTQWNAHLFLKSKMKQWSTVSVSRWHSLTLNVYSCYLLL</sequence>
<reference evidence="1" key="1">
    <citation type="submission" date="2021-02" db="EMBL/GenBank/DDBJ databases">
        <authorList>
            <person name="Nowell W R."/>
        </authorList>
    </citation>
    <scope>NUCLEOTIDE SEQUENCE</scope>
</reference>
<keyword evidence="2" id="KW-1185">Reference proteome</keyword>
<evidence type="ECO:0000313" key="1">
    <source>
        <dbReference type="EMBL" id="CAF4646010.1"/>
    </source>
</evidence>
<protein>
    <submittedName>
        <fullName evidence="1">Uncharacterized protein</fullName>
    </submittedName>
</protein>
<evidence type="ECO:0000313" key="2">
    <source>
        <dbReference type="Proteomes" id="UP000663873"/>
    </source>
</evidence>
<dbReference type="Proteomes" id="UP000663873">
    <property type="component" value="Unassembled WGS sequence"/>
</dbReference>
<gene>
    <name evidence="1" type="ORF">UJA718_LOCUS33423</name>
</gene>
<dbReference type="EMBL" id="CAJOBP010029389">
    <property type="protein sequence ID" value="CAF4646010.1"/>
    <property type="molecule type" value="Genomic_DNA"/>
</dbReference>
<dbReference type="AlphaFoldDB" id="A0A821F5L9"/>
<name>A0A821F5L9_9BILA</name>
<accession>A0A821F5L9</accession>